<reference evidence="2" key="1">
    <citation type="journal article" date="2015" name="Nature">
        <title>Complex archaea that bridge the gap between prokaryotes and eukaryotes.</title>
        <authorList>
            <person name="Spang A."/>
            <person name="Saw J.H."/>
            <person name="Jorgensen S.L."/>
            <person name="Zaremba-Niedzwiedzka K."/>
            <person name="Martijn J."/>
            <person name="Lind A.E."/>
            <person name="van Eijk R."/>
            <person name="Schleper C."/>
            <person name="Guy L."/>
            <person name="Ettema T.J."/>
        </authorList>
    </citation>
    <scope>NUCLEOTIDE SEQUENCE</scope>
</reference>
<sequence length="59" mass="6555">MDYRAVRELFTGLVALALVLGILYLRGQGVDSILELILAGVVVGYLGIDIGLIRRRRRQ</sequence>
<feature type="transmembrane region" description="Helical" evidence="1">
    <location>
        <begin position="33"/>
        <end position="53"/>
    </location>
</feature>
<protein>
    <submittedName>
        <fullName evidence="2">Uncharacterized protein</fullName>
    </submittedName>
</protein>
<comment type="caution">
    <text evidence="2">The sequence shown here is derived from an EMBL/GenBank/DDBJ whole genome shotgun (WGS) entry which is preliminary data.</text>
</comment>
<proteinExistence type="predicted"/>
<dbReference type="AlphaFoldDB" id="A0A0F9N9C5"/>
<evidence type="ECO:0000256" key="1">
    <source>
        <dbReference type="SAM" id="Phobius"/>
    </source>
</evidence>
<keyword evidence="1" id="KW-0472">Membrane</keyword>
<keyword evidence="1" id="KW-0812">Transmembrane</keyword>
<feature type="transmembrane region" description="Helical" evidence="1">
    <location>
        <begin position="9"/>
        <end position="27"/>
    </location>
</feature>
<organism evidence="2">
    <name type="scientific">marine sediment metagenome</name>
    <dbReference type="NCBI Taxonomy" id="412755"/>
    <lineage>
        <taxon>unclassified sequences</taxon>
        <taxon>metagenomes</taxon>
        <taxon>ecological metagenomes</taxon>
    </lineage>
</organism>
<name>A0A0F9N9C5_9ZZZZ</name>
<keyword evidence="1" id="KW-1133">Transmembrane helix</keyword>
<gene>
    <name evidence="2" type="ORF">LCGC14_1290070</name>
</gene>
<accession>A0A0F9N9C5</accession>
<dbReference type="EMBL" id="LAZR01007428">
    <property type="protein sequence ID" value="KKM85340.1"/>
    <property type="molecule type" value="Genomic_DNA"/>
</dbReference>
<evidence type="ECO:0000313" key="2">
    <source>
        <dbReference type="EMBL" id="KKM85340.1"/>
    </source>
</evidence>